<gene>
    <name evidence="9" type="ORF">E8E13_011283</name>
</gene>
<evidence type="ECO:0000313" key="9">
    <source>
        <dbReference type="EMBL" id="KAF3011092.1"/>
    </source>
</evidence>
<dbReference type="AlphaFoldDB" id="A0A9P4TP84"/>
<dbReference type="GO" id="GO:0006629">
    <property type="term" value="P:lipid metabolic process"/>
    <property type="evidence" value="ECO:0007669"/>
    <property type="project" value="UniProtKB-KW"/>
</dbReference>
<feature type="compositionally biased region" description="Polar residues" evidence="7">
    <location>
        <begin position="363"/>
        <end position="372"/>
    </location>
</feature>
<keyword evidence="3" id="KW-0256">Endoplasmic reticulum</keyword>
<dbReference type="CDD" id="cd23995">
    <property type="entry name" value="Seipin_BSCL2_like"/>
    <property type="match status" value="1"/>
</dbReference>
<reference evidence="9" key="1">
    <citation type="submission" date="2019-04" db="EMBL/GenBank/DDBJ databases">
        <title>Sequencing of skin fungus with MAO and IRED activity.</title>
        <authorList>
            <person name="Marsaioli A.J."/>
            <person name="Bonatto J.M.C."/>
            <person name="Reis Junior O."/>
        </authorList>
    </citation>
    <scope>NUCLEOTIDE SEQUENCE</scope>
    <source>
        <strain evidence="9">30M1</strain>
    </source>
</reference>
<keyword evidence="6 8" id="KW-0472">Membrane</keyword>
<feature type="region of interest" description="Disordered" evidence="7">
    <location>
        <begin position="171"/>
        <end position="193"/>
    </location>
</feature>
<evidence type="ECO:0000313" key="10">
    <source>
        <dbReference type="Proteomes" id="UP000801428"/>
    </source>
</evidence>
<evidence type="ECO:0000256" key="8">
    <source>
        <dbReference type="SAM" id="Phobius"/>
    </source>
</evidence>
<keyword evidence="5" id="KW-0443">Lipid metabolism</keyword>
<feature type="compositionally biased region" description="Basic and acidic residues" evidence="7">
    <location>
        <begin position="330"/>
        <end position="348"/>
    </location>
</feature>
<comment type="caution">
    <text evidence="9">The sequence shown here is derived from an EMBL/GenBank/DDBJ whole genome shotgun (WGS) entry which is preliminary data.</text>
</comment>
<dbReference type="PANTHER" id="PTHR21212:SF0">
    <property type="entry name" value="SEIPIN"/>
    <property type="match status" value="1"/>
</dbReference>
<comment type="subcellular location">
    <subcellularLocation>
        <location evidence="1">Endoplasmic reticulum membrane</location>
        <topology evidence="1">Multi-pass membrane protein</topology>
    </subcellularLocation>
</comment>
<evidence type="ECO:0000256" key="5">
    <source>
        <dbReference type="ARBA" id="ARBA00023098"/>
    </source>
</evidence>
<dbReference type="EMBL" id="SWKU01000001">
    <property type="protein sequence ID" value="KAF3011092.1"/>
    <property type="molecule type" value="Genomic_DNA"/>
</dbReference>
<proteinExistence type="predicted"/>
<keyword evidence="2 8" id="KW-0812">Transmembrane</keyword>
<feature type="transmembrane region" description="Helical" evidence="8">
    <location>
        <begin position="288"/>
        <end position="313"/>
    </location>
</feature>
<evidence type="ECO:0000256" key="2">
    <source>
        <dbReference type="ARBA" id="ARBA00022692"/>
    </source>
</evidence>
<feature type="transmembrane region" description="Helical" evidence="8">
    <location>
        <begin position="47"/>
        <end position="69"/>
    </location>
</feature>
<keyword evidence="10" id="KW-1185">Reference proteome</keyword>
<dbReference type="InterPro" id="IPR009617">
    <property type="entry name" value="Seipin"/>
</dbReference>
<dbReference type="Proteomes" id="UP000801428">
    <property type="component" value="Unassembled WGS sequence"/>
</dbReference>
<evidence type="ECO:0000256" key="6">
    <source>
        <dbReference type="ARBA" id="ARBA00023136"/>
    </source>
</evidence>
<dbReference type="Pfam" id="PF06775">
    <property type="entry name" value="Seipin"/>
    <property type="match status" value="1"/>
</dbReference>
<evidence type="ECO:0000256" key="1">
    <source>
        <dbReference type="ARBA" id="ARBA00004477"/>
    </source>
</evidence>
<organism evidence="9 10">
    <name type="scientific">Curvularia kusanoi</name>
    <name type="common">Cochliobolus kusanoi</name>
    <dbReference type="NCBI Taxonomy" id="90978"/>
    <lineage>
        <taxon>Eukaryota</taxon>
        <taxon>Fungi</taxon>
        <taxon>Dikarya</taxon>
        <taxon>Ascomycota</taxon>
        <taxon>Pezizomycotina</taxon>
        <taxon>Dothideomycetes</taxon>
        <taxon>Pleosporomycetidae</taxon>
        <taxon>Pleosporales</taxon>
        <taxon>Pleosporineae</taxon>
        <taxon>Pleosporaceae</taxon>
        <taxon>Curvularia</taxon>
    </lineage>
</organism>
<evidence type="ECO:0000256" key="3">
    <source>
        <dbReference type="ARBA" id="ARBA00022824"/>
    </source>
</evidence>
<feature type="compositionally biased region" description="Acidic residues" evidence="7">
    <location>
        <begin position="411"/>
        <end position="424"/>
    </location>
</feature>
<feature type="compositionally biased region" description="Basic and acidic residues" evidence="7">
    <location>
        <begin position="449"/>
        <end position="458"/>
    </location>
</feature>
<sequence>MEVSAMDDPRDEYEEERSLVQTATSAALFPLRVATSPPLLRTYLRTLLLLIASTILFAFAVIAYTSFYYSYVPVRGISVPVYLQFDHGTTPNVSPQDSSRRVGQEVQRWPHAVAGVKGLVNRQKYDVSVEMVVPRSRSNLRAGNWMLDLSLRSHPSSVIANILGWDDEDAEPTVASADGNADTPPPPLPLSKPQVLAHSRRPAILTYRSWPTEHIYRALRLPLYLTGFGTESETLHISMLEAAYFASSVPSSLRLELRSSTPLEIYAVRVHIRAKLEGLRWLMYQHRLASAGVMVLLFWATEMGVLLLTWAAASVVFGSGASNTGTDSDSDSKTKTEIKSEPRADHPNTAHATTAENDPGTPHSDTSHTFPTLTGHAALRYSSPGATKTKKEEEEESSTARLEDIPLREDAEAEADDEDDDFVLEEPAAPVAWSGDALFTDSGLGTGMDSERDRERERLRRRGSGRAGRIKDEGGR</sequence>
<accession>A0A9P4TP84</accession>
<evidence type="ECO:0000256" key="7">
    <source>
        <dbReference type="SAM" id="MobiDB-lite"/>
    </source>
</evidence>
<evidence type="ECO:0000256" key="4">
    <source>
        <dbReference type="ARBA" id="ARBA00022989"/>
    </source>
</evidence>
<dbReference type="GO" id="GO:0005789">
    <property type="term" value="C:endoplasmic reticulum membrane"/>
    <property type="evidence" value="ECO:0007669"/>
    <property type="project" value="UniProtKB-SubCell"/>
</dbReference>
<name>A0A9P4TP84_CURKU</name>
<feature type="compositionally biased region" description="Basic and acidic residues" evidence="7">
    <location>
        <begin position="401"/>
        <end position="410"/>
    </location>
</feature>
<feature type="region of interest" description="Disordered" evidence="7">
    <location>
        <begin position="321"/>
        <end position="476"/>
    </location>
</feature>
<evidence type="ECO:0008006" key="11">
    <source>
        <dbReference type="Google" id="ProtNLM"/>
    </source>
</evidence>
<dbReference type="OrthoDB" id="3990054at2759"/>
<keyword evidence="4 8" id="KW-1133">Transmembrane helix</keyword>
<protein>
    <recommendedName>
        <fullName evidence="11">Seipin</fullName>
    </recommendedName>
</protein>
<dbReference type="GO" id="GO:0140042">
    <property type="term" value="P:lipid droplet formation"/>
    <property type="evidence" value="ECO:0007669"/>
    <property type="project" value="UniProtKB-ARBA"/>
</dbReference>
<dbReference type="PANTHER" id="PTHR21212">
    <property type="entry name" value="BERNARDINELLI-SEIP CONGENITAL LIPODYSTROPHY 2 HOMOLOG BSCL2 PROTEIN"/>
    <property type="match status" value="1"/>
</dbReference>